<gene>
    <name evidence="2" type="ORF">DFH07DRAFT_822731</name>
</gene>
<accession>A0AAD7J1I3</accession>
<proteinExistence type="predicted"/>
<evidence type="ECO:0000256" key="1">
    <source>
        <dbReference type="SAM" id="MobiDB-lite"/>
    </source>
</evidence>
<reference evidence="2" key="1">
    <citation type="submission" date="2023-03" db="EMBL/GenBank/DDBJ databases">
        <title>Massive genome expansion in bonnet fungi (Mycena s.s.) driven by repeated elements and novel gene families across ecological guilds.</title>
        <authorList>
            <consortium name="Lawrence Berkeley National Laboratory"/>
            <person name="Harder C.B."/>
            <person name="Miyauchi S."/>
            <person name="Viragh M."/>
            <person name="Kuo A."/>
            <person name="Thoen E."/>
            <person name="Andreopoulos B."/>
            <person name="Lu D."/>
            <person name="Skrede I."/>
            <person name="Drula E."/>
            <person name="Henrissat B."/>
            <person name="Morin E."/>
            <person name="Kohler A."/>
            <person name="Barry K."/>
            <person name="LaButti K."/>
            <person name="Morin E."/>
            <person name="Salamov A."/>
            <person name="Lipzen A."/>
            <person name="Mereny Z."/>
            <person name="Hegedus B."/>
            <person name="Baldrian P."/>
            <person name="Stursova M."/>
            <person name="Weitz H."/>
            <person name="Taylor A."/>
            <person name="Grigoriev I.V."/>
            <person name="Nagy L.G."/>
            <person name="Martin F."/>
            <person name="Kauserud H."/>
        </authorList>
    </citation>
    <scope>NUCLEOTIDE SEQUENCE</scope>
    <source>
        <strain evidence="2">CBHHK188m</strain>
    </source>
</reference>
<feature type="region of interest" description="Disordered" evidence="1">
    <location>
        <begin position="69"/>
        <end position="105"/>
    </location>
</feature>
<dbReference type="EMBL" id="JARJLG010000065">
    <property type="protein sequence ID" value="KAJ7755051.1"/>
    <property type="molecule type" value="Genomic_DNA"/>
</dbReference>
<organism evidence="2 3">
    <name type="scientific">Mycena maculata</name>
    <dbReference type="NCBI Taxonomy" id="230809"/>
    <lineage>
        <taxon>Eukaryota</taxon>
        <taxon>Fungi</taxon>
        <taxon>Dikarya</taxon>
        <taxon>Basidiomycota</taxon>
        <taxon>Agaricomycotina</taxon>
        <taxon>Agaricomycetes</taxon>
        <taxon>Agaricomycetidae</taxon>
        <taxon>Agaricales</taxon>
        <taxon>Marasmiineae</taxon>
        <taxon>Mycenaceae</taxon>
        <taxon>Mycena</taxon>
    </lineage>
</organism>
<dbReference type="Proteomes" id="UP001215280">
    <property type="component" value="Unassembled WGS sequence"/>
</dbReference>
<keyword evidence="3" id="KW-1185">Reference proteome</keyword>
<dbReference type="AlphaFoldDB" id="A0AAD7J1I3"/>
<comment type="caution">
    <text evidence="2">The sequence shown here is derived from an EMBL/GenBank/DDBJ whole genome shotgun (WGS) entry which is preliminary data.</text>
</comment>
<name>A0AAD7J1I3_9AGAR</name>
<protein>
    <submittedName>
        <fullName evidence="2">Uncharacterized protein</fullName>
    </submittedName>
</protein>
<evidence type="ECO:0000313" key="3">
    <source>
        <dbReference type="Proteomes" id="UP001215280"/>
    </source>
</evidence>
<evidence type="ECO:0000313" key="2">
    <source>
        <dbReference type="EMBL" id="KAJ7755051.1"/>
    </source>
</evidence>
<sequence>MCLFATAPRTRLPVLVVLILCPEQQNESWIRGERTPARVKHLPHRLEMRTTPEGNDKRSQGFTVLQRSAQDLHHQSAESVNAEVGDPQHDRQPGPTRAGGPSSRISRCVGIKVMQDMHTIWAEAMTLNRDRQHTVRRCRDRWCSSGRMIMSLGVGPTTVSHAVKI</sequence>